<sequence>MLQHDNAQPHVARICTQFLEAENIPVLAWPAYSPDMSLIEHVWDALDWHIRQ</sequence>
<feature type="domain" description="Tc1-like transposase DDE" evidence="1">
    <location>
        <begin position="5"/>
        <end position="51"/>
    </location>
</feature>
<accession>A0AAR2L1Q4</accession>
<dbReference type="InterPro" id="IPR038717">
    <property type="entry name" value="Tc1-like_DDE_dom"/>
</dbReference>
<proteinExistence type="predicted"/>
<dbReference type="Gene3D" id="3.30.420.10">
    <property type="entry name" value="Ribonuclease H-like superfamily/Ribonuclease H"/>
    <property type="match status" value="1"/>
</dbReference>
<reference evidence="2" key="2">
    <citation type="submission" date="2025-08" db="UniProtKB">
        <authorList>
            <consortium name="Ensembl"/>
        </authorList>
    </citation>
    <scope>IDENTIFICATION</scope>
</reference>
<dbReference type="Proteomes" id="UP001501920">
    <property type="component" value="Chromosome 13"/>
</dbReference>
<evidence type="ECO:0000259" key="1">
    <source>
        <dbReference type="Pfam" id="PF13358"/>
    </source>
</evidence>
<dbReference type="GeneTree" id="ENSGT01150000287215"/>
<protein>
    <recommendedName>
        <fullName evidence="1">Tc1-like transposase DDE domain-containing protein</fullName>
    </recommendedName>
</protein>
<evidence type="ECO:0000313" key="3">
    <source>
        <dbReference type="Proteomes" id="UP001501920"/>
    </source>
</evidence>
<evidence type="ECO:0000313" key="2">
    <source>
        <dbReference type="Ensembl" id="ENSPNAP00000070543.1"/>
    </source>
</evidence>
<name>A0AAR2L1Q4_PYGNA</name>
<reference evidence="2 3" key="1">
    <citation type="submission" date="2020-10" db="EMBL/GenBank/DDBJ databases">
        <title>Pygocentrus nattereri (red-bellied piranha) genome, fPygNat1, primary haplotype.</title>
        <authorList>
            <person name="Myers G."/>
            <person name="Meyer A."/>
            <person name="Karagic N."/>
            <person name="Pippel M."/>
            <person name="Winkler S."/>
            <person name="Tracey A."/>
            <person name="Wood J."/>
            <person name="Formenti G."/>
            <person name="Howe K."/>
            <person name="Fedrigo O."/>
            <person name="Jarvis E.D."/>
        </authorList>
    </citation>
    <scope>NUCLEOTIDE SEQUENCE [LARGE SCALE GENOMIC DNA]</scope>
</reference>
<dbReference type="InterPro" id="IPR036397">
    <property type="entry name" value="RNaseH_sf"/>
</dbReference>
<reference evidence="2" key="3">
    <citation type="submission" date="2025-09" db="UniProtKB">
        <authorList>
            <consortium name="Ensembl"/>
        </authorList>
    </citation>
    <scope>IDENTIFICATION</scope>
</reference>
<dbReference type="Ensembl" id="ENSPNAT00000042964.1">
    <property type="protein sequence ID" value="ENSPNAP00000070543.1"/>
    <property type="gene ID" value="ENSPNAG00000032205.1"/>
</dbReference>
<dbReference type="AlphaFoldDB" id="A0AAR2L1Q4"/>
<organism evidence="2 3">
    <name type="scientific">Pygocentrus nattereri</name>
    <name type="common">Red-bellied piranha</name>
    <dbReference type="NCBI Taxonomy" id="42514"/>
    <lineage>
        <taxon>Eukaryota</taxon>
        <taxon>Metazoa</taxon>
        <taxon>Chordata</taxon>
        <taxon>Craniata</taxon>
        <taxon>Vertebrata</taxon>
        <taxon>Euteleostomi</taxon>
        <taxon>Actinopterygii</taxon>
        <taxon>Neopterygii</taxon>
        <taxon>Teleostei</taxon>
        <taxon>Ostariophysi</taxon>
        <taxon>Characiformes</taxon>
        <taxon>Characoidei</taxon>
        <taxon>Pygocentrus</taxon>
    </lineage>
</organism>
<dbReference type="Pfam" id="PF13358">
    <property type="entry name" value="DDE_3"/>
    <property type="match status" value="1"/>
</dbReference>
<dbReference type="GO" id="GO:0003676">
    <property type="term" value="F:nucleic acid binding"/>
    <property type="evidence" value="ECO:0007669"/>
    <property type="project" value="InterPro"/>
</dbReference>
<keyword evidence="3" id="KW-1185">Reference proteome</keyword>